<keyword evidence="7 8" id="KW-0807">Transducer</keyword>
<dbReference type="EnsemblMetazoa" id="AFUN015838-RA">
    <property type="protein sequence ID" value="AFUN015838-PA"/>
    <property type="gene ID" value="AFUN015838"/>
</dbReference>
<evidence type="ECO:0000256" key="1">
    <source>
        <dbReference type="ARBA" id="ARBA00004651"/>
    </source>
</evidence>
<feature type="transmembrane region" description="Helical" evidence="8">
    <location>
        <begin position="367"/>
        <end position="385"/>
    </location>
</feature>
<evidence type="ECO:0000256" key="6">
    <source>
        <dbReference type="ARBA" id="ARBA00023170"/>
    </source>
</evidence>
<feature type="transmembrane region" description="Helical" evidence="8">
    <location>
        <begin position="67"/>
        <end position="87"/>
    </location>
</feature>
<evidence type="ECO:0000256" key="2">
    <source>
        <dbReference type="ARBA" id="ARBA00022475"/>
    </source>
</evidence>
<dbReference type="AlphaFoldDB" id="A0A182S4W8"/>
<proteinExistence type="inferred from homology"/>
<evidence type="ECO:0000256" key="5">
    <source>
        <dbReference type="ARBA" id="ARBA00023136"/>
    </source>
</evidence>
<sequence length="389" mass="44781">MDRVKYMRAETVIIFLHNMFGGPIGTGDHRSRAPRVFIYTTLIIGVSVTFFALCILDLHKILYQRDLVLSVIDLLMLLGIAATVLSIQTSTLMKYFYKPNASIIQCLEDIDSHLYTLNMRRDPAQSLSSNCAVGFSGAITVSLGYLLVNVLRINRANGLIFGFKVYGLFVVFLMHGLFLVFCYQILKRIRYMARHLEKMIATTMRHNDQPTSITEYVSMRFCRDLNSLATVQMQCFRAVNRLNEECGLPNVTIFGMFFYVLTAKSFQLFYVCSIEFKQHGFQFTHILEPTVLIMAVFAYFSIATYLGELVLRETQLVINNLHKFEAIHSIIQQKKNQSELVEQLGNQIMHQPICFTVMNFFQIDLKFFHLVMASVGTYLIILLQFDFQN</sequence>
<accession>A0A182S4W8</accession>
<evidence type="ECO:0000256" key="3">
    <source>
        <dbReference type="ARBA" id="ARBA00022692"/>
    </source>
</evidence>
<comment type="subcellular location">
    <subcellularLocation>
        <location evidence="1 8">Cell membrane</location>
        <topology evidence="1 8">Multi-pass membrane protein</topology>
    </subcellularLocation>
</comment>
<keyword evidence="5 8" id="KW-0472">Membrane</keyword>
<dbReference type="InterPro" id="IPR013604">
    <property type="entry name" value="7TM_chemorcpt"/>
</dbReference>
<comment type="similarity">
    <text evidence="8">Belongs to the insect chemoreceptor superfamily. Gustatory receptor (GR) family.</text>
</comment>
<keyword evidence="3 8" id="KW-0812">Transmembrane</keyword>
<dbReference type="GO" id="GO:0007165">
    <property type="term" value="P:signal transduction"/>
    <property type="evidence" value="ECO:0007669"/>
    <property type="project" value="UniProtKB-KW"/>
</dbReference>
<dbReference type="STRING" id="62324.A0A182S4W8"/>
<dbReference type="GO" id="GO:0005886">
    <property type="term" value="C:plasma membrane"/>
    <property type="evidence" value="ECO:0007669"/>
    <property type="project" value="UniProtKB-SubCell"/>
</dbReference>
<dbReference type="GO" id="GO:0007635">
    <property type="term" value="P:chemosensory behavior"/>
    <property type="evidence" value="ECO:0007669"/>
    <property type="project" value="TreeGrafter"/>
</dbReference>
<evidence type="ECO:0000313" key="9">
    <source>
        <dbReference type="EnsemblMetazoa" id="AFUN015838-PA"/>
    </source>
</evidence>
<feature type="transmembrane region" description="Helical" evidence="8">
    <location>
        <begin position="163"/>
        <end position="186"/>
    </location>
</feature>
<keyword evidence="2 8" id="KW-1003">Cell membrane</keyword>
<dbReference type="GO" id="GO:0050909">
    <property type="term" value="P:sensory perception of taste"/>
    <property type="evidence" value="ECO:0007669"/>
    <property type="project" value="InterPro"/>
</dbReference>
<feature type="transmembrane region" description="Helical" evidence="8">
    <location>
        <begin position="127"/>
        <end position="151"/>
    </location>
</feature>
<dbReference type="Pfam" id="PF08395">
    <property type="entry name" value="7tm_7"/>
    <property type="match status" value="1"/>
</dbReference>
<dbReference type="PANTHER" id="PTHR21143:SF104">
    <property type="entry name" value="GUSTATORY RECEPTOR 8A-RELATED"/>
    <property type="match status" value="1"/>
</dbReference>
<feature type="transmembrane region" description="Helical" evidence="8">
    <location>
        <begin position="251"/>
        <end position="274"/>
    </location>
</feature>
<dbReference type="GO" id="GO:0030425">
    <property type="term" value="C:dendrite"/>
    <property type="evidence" value="ECO:0007669"/>
    <property type="project" value="TreeGrafter"/>
</dbReference>
<dbReference type="VEuPathDB" id="VectorBase:AFUN2_010297"/>
<keyword evidence="4 8" id="KW-1133">Transmembrane helix</keyword>
<organism evidence="9">
    <name type="scientific">Anopheles funestus</name>
    <name type="common">African malaria mosquito</name>
    <dbReference type="NCBI Taxonomy" id="62324"/>
    <lineage>
        <taxon>Eukaryota</taxon>
        <taxon>Metazoa</taxon>
        <taxon>Ecdysozoa</taxon>
        <taxon>Arthropoda</taxon>
        <taxon>Hexapoda</taxon>
        <taxon>Insecta</taxon>
        <taxon>Pterygota</taxon>
        <taxon>Neoptera</taxon>
        <taxon>Endopterygota</taxon>
        <taxon>Diptera</taxon>
        <taxon>Nematocera</taxon>
        <taxon>Culicoidea</taxon>
        <taxon>Culicidae</taxon>
        <taxon>Anophelinae</taxon>
        <taxon>Anopheles</taxon>
    </lineage>
</organism>
<protein>
    <recommendedName>
        <fullName evidence="8">Gustatory receptor</fullName>
    </recommendedName>
</protein>
<comment type="function">
    <text evidence="8">Gustatory receptor which mediates acceptance or avoidance behavior, depending on its substrates.</text>
</comment>
<feature type="transmembrane region" description="Helical" evidence="8">
    <location>
        <begin position="286"/>
        <end position="306"/>
    </location>
</feature>
<dbReference type="VEuPathDB" id="VectorBase:AFUN015838"/>
<reference evidence="9" key="1">
    <citation type="submission" date="2020-05" db="UniProtKB">
        <authorList>
            <consortium name="EnsemblMetazoa"/>
        </authorList>
    </citation>
    <scope>IDENTIFICATION</scope>
    <source>
        <strain evidence="9">FUMOZ</strain>
    </source>
</reference>
<dbReference type="PANTHER" id="PTHR21143">
    <property type="entry name" value="INVERTEBRATE GUSTATORY RECEPTOR"/>
    <property type="match status" value="1"/>
</dbReference>
<feature type="transmembrane region" description="Helical" evidence="8">
    <location>
        <begin position="36"/>
        <end position="55"/>
    </location>
</feature>
<evidence type="ECO:0000256" key="7">
    <source>
        <dbReference type="ARBA" id="ARBA00023224"/>
    </source>
</evidence>
<dbReference type="GO" id="GO:0030424">
    <property type="term" value="C:axon"/>
    <property type="evidence" value="ECO:0007669"/>
    <property type="project" value="TreeGrafter"/>
</dbReference>
<keyword evidence="6 8" id="KW-0675">Receptor</keyword>
<evidence type="ECO:0000256" key="8">
    <source>
        <dbReference type="RuleBase" id="RU363108"/>
    </source>
</evidence>
<dbReference type="GO" id="GO:0008049">
    <property type="term" value="P:male courtship behavior"/>
    <property type="evidence" value="ECO:0007669"/>
    <property type="project" value="TreeGrafter"/>
</dbReference>
<evidence type="ECO:0000256" key="4">
    <source>
        <dbReference type="ARBA" id="ARBA00022989"/>
    </source>
</evidence>
<dbReference type="GO" id="GO:0043025">
    <property type="term" value="C:neuronal cell body"/>
    <property type="evidence" value="ECO:0007669"/>
    <property type="project" value="TreeGrafter"/>
</dbReference>
<name>A0A182S4W8_ANOFN</name>